<comment type="caution">
    <text evidence="2">The sequence shown here is derived from an EMBL/GenBank/DDBJ whole genome shotgun (WGS) entry which is preliminary data.</text>
</comment>
<dbReference type="Pfam" id="PF07228">
    <property type="entry name" value="SpoIIE"/>
    <property type="match status" value="1"/>
</dbReference>
<reference evidence="2 3" key="1">
    <citation type="journal article" date="2014" name="Genome Announc.">
        <title>Draft Genome Sequences of Three Alkaliphilic Bacillus Strains, Bacillus wakoensis JCM 9140T, Bacillus akibai JCM 9157T, and Bacillus hemicellulosilyticus JCM 9152T.</title>
        <authorList>
            <person name="Yuki M."/>
            <person name="Oshima K."/>
            <person name="Suda W."/>
            <person name="Oshida Y."/>
            <person name="Kitamura K."/>
            <person name="Iida T."/>
            <person name="Hattori M."/>
            <person name="Ohkuma M."/>
        </authorList>
    </citation>
    <scope>NUCLEOTIDE SEQUENCE [LARGE SCALE GENOMIC DNA]</scope>
    <source>
        <strain evidence="2 3">JCM 9157</strain>
    </source>
</reference>
<dbReference type="Proteomes" id="UP000018896">
    <property type="component" value="Unassembled WGS sequence"/>
</dbReference>
<dbReference type="InterPro" id="IPR036457">
    <property type="entry name" value="PPM-type-like_dom_sf"/>
</dbReference>
<dbReference type="SUPFAM" id="SSF81606">
    <property type="entry name" value="PP2C-like"/>
    <property type="match status" value="1"/>
</dbReference>
<gene>
    <name evidence="2" type="ORF">JCM9157_4130</name>
</gene>
<dbReference type="eggNOG" id="COG2208">
    <property type="taxonomic scope" value="Bacteria"/>
</dbReference>
<keyword evidence="3" id="KW-1185">Reference proteome</keyword>
<dbReference type="SMART" id="SM00331">
    <property type="entry name" value="PP2C_SIG"/>
    <property type="match status" value="1"/>
</dbReference>
<evidence type="ECO:0000313" key="3">
    <source>
        <dbReference type="Proteomes" id="UP000018896"/>
    </source>
</evidence>
<protein>
    <submittedName>
        <fullName evidence="2">Indirect negative regulator of sigma-B activity</fullName>
    </submittedName>
</protein>
<name>W4QXV3_HALA3</name>
<dbReference type="RefSeq" id="WP_035667155.1">
    <property type="nucleotide sequence ID" value="NZ_BAUV01000046.1"/>
</dbReference>
<organism evidence="2 3">
    <name type="scientific">Halalkalibacter akibai (strain ATCC 43226 / DSM 21942 / CIP 109018 / JCM 9157 / 1139)</name>
    <name type="common">Bacillus akibai</name>
    <dbReference type="NCBI Taxonomy" id="1236973"/>
    <lineage>
        <taxon>Bacteria</taxon>
        <taxon>Bacillati</taxon>
        <taxon>Bacillota</taxon>
        <taxon>Bacilli</taxon>
        <taxon>Bacillales</taxon>
        <taxon>Bacillaceae</taxon>
        <taxon>Halalkalibacter</taxon>
    </lineage>
</organism>
<sequence length="198" mass="21473">MSTYYNDQKIEVLAFEQAKSGNVCSGDAYTVIQTTNYTICAVVDGLGSGEGALQSAKACVAAIHSFQNESVGSMITACNQAMYNKRGAVVTIIKFEYSTKKLSYCNHGNIGFALYGVDGTTIQPVPTRGFLSGKKLSVKSSTYSYSNGSTFILYSDGVKHRPDKKILAKIGSLKKDKDVFFEKSEAQDDVTMLIGKIY</sequence>
<evidence type="ECO:0000313" key="2">
    <source>
        <dbReference type="EMBL" id="GAE36906.1"/>
    </source>
</evidence>
<dbReference type="STRING" id="1236973.JCM9157_4130"/>
<accession>W4QXV3</accession>
<dbReference type="EMBL" id="BAUV01000046">
    <property type="protein sequence ID" value="GAE36906.1"/>
    <property type="molecule type" value="Genomic_DNA"/>
</dbReference>
<dbReference type="PANTHER" id="PTHR35801">
    <property type="entry name" value="PHOSPHOSERINE PHOSPHATASE RSBX"/>
    <property type="match status" value="1"/>
</dbReference>
<dbReference type="OrthoDB" id="1090916at2"/>
<dbReference type="InterPro" id="IPR001932">
    <property type="entry name" value="PPM-type_phosphatase-like_dom"/>
</dbReference>
<dbReference type="InterPro" id="IPR039248">
    <property type="entry name" value="Ptase_RsbX"/>
</dbReference>
<dbReference type="PANTHER" id="PTHR35801:SF1">
    <property type="entry name" value="PHOSPHOSERINE PHOSPHATASE RSBX"/>
    <property type="match status" value="1"/>
</dbReference>
<proteinExistence type="predicted"/>
<dbReference type="AlphaFoldDB" id="W4QXV3"/>
<evidence type="ECO:0000259" key="1">
    <source>
        <dbReference type="SMART" id="SM00331"/>
    </source>
</evidence>
<feature type="domain" description="PPM-type phosphatase" evidence="1">
    <location>
        <begin position="9"/>
        <end position="197"/>
    </location>
</feature>
<dbReference type="Gene3D" id="3.60.40.10">
    <property type="entry name" value="PPM-type phosphatase domain"/>
    <property type="match status" value="1"/>
</dbReference>